<evidence type="ECO:0000256" key="10">
    <source>
        <dbReference type="ARBA" id="ARBA00023002"/>
    </source>
</evidence>
<keyword evidence="17" id="KW-1185">Reference proteome</keyword>
<feature type="region of interest" description="Disordered" evidence="14">
    <location>
        <begin position="500"/>
        <end position="649"/>
    </location>
</feature>
<keyword evidence="12" id="KW-0486">Methionine biosynthesis</keyword>
<dbReference type="InterPro" id="IPR023393">
    <property type="entry name" value="START-like_dom_sf"/>
</dbReference>
<evidence type="ECO:0000256" key="7">
    <source>
        <dbReference type="ARBA" id="ARBA00022697"/>
    </source>
</evidence>
<organism evidence="16 17">
    <name type="scientific">Micractinium conductrix</name>
    <dbReference type="NCBI Taxonomy" id="554055"/>
    <lineage>
        <taxon>Eukaryota</taxon>
        <taxon>Viridiplantae</taxon>
        <taxon>Chlorophyta</taxon>
        <taxon>core chlorophytes</taxon>
        <taxon>Trebouxiophyceae</taxon>
        <taxon>Chlorellales</taxon>
        <taxon>Chlorellaceae</taxon>
        <taxon>Chlorella clade</taxon>
        <taxon>Micractinium</taxon>
    </lineage>
</organism>
<dbReference type="Gene3D" id="3.30.360.10">
    <property type="entry name" value="Dihydrodipicolinate Reductase, domain 2"/>
    <property type="match status" value="1"/>
</dbReference>
<feature type="region of interest" description="Disordered" evidence="14">
    <location>
        <begin position="730"/>
        <end position="752"/>
    </location>
</feature>
<keyword evidence="8" id="KW-0521">NADP</keyword>
<protein>
    <recommendedName>
        <fullName evidence="5">aspartate-semialdehyde dehydrogenase</fullName>
        <ecNumber evidence="5">1.2.1.11</ecNumber>
    </recommendedName>
</protein>
<evidence type="ECO:0000313" key="17">
    <source>
        <dbReference type="Proteomes" id="UP000239649"/>
    </source>
</evidence>
<proteinExistence type="inferred from homology"/>
<dbReference type="SUPFAM" id="SSF55961">
    <property type="entry name" value="Bet v1-like"/>
    <property type="match status" value="1"/>
</dbReference>
<evidence type="ECO:0000256" key="13">
    <source>
        <dbReference type="ARBA" id="ARBA00047891"/>
    </source>
</evidence>
<dbReference type="EMBL" id="LHPF02000023">
    <property type="protein sequence ID" value="PSC69951.1"/>
    <property type="molecule type" value="Genomic_DNA"/>
</dbReference>
<dbReference type="UniPathway" id="UPA00034">
    <property type="reaction ID" value="UER00016"/>
</dbReference>
<accession>A0A2P6V791</accession>
<dbReference type="PANTHER" id="PTHR46278">
    <property type="entry name" value="DEHYDROGENASE, PUTATIVE-RELATED"/>
    <property type="match status" value="1"/>
</dbReference>
<dbReference type="PANTHER" id="PTHR46278:SF2">
    <property type="entry name" value="ASPARTATE-SEMIALDEHYDE DEHYDROGENASE"/>
    <property type="match status" value="1"/>
</dbReference>
<dbReference type="OrthoDB" id="1894490at2759"/>
<comment type="catalytic activity">
    <reaction evidence="13">
        <text>L-aspartate 4-semialdehyde + phosphate + NADP(+) = 4-phospho-L-aspartate + NADPH + H(+)</text>
        <dbReference type="Rhea" id="RHEA:24284"/>
        <dbReference type="ChEBI" id="CHEBI:15378"/>
        <dbReference type="ChEBI" id="CHEBI:43474"/>
        <dbReference type="ChEBI" id="CHEBI:57535"/>
        <dbReference type="ChEBI" id="CHEBI:57783"/>
        <dbReference type="ChEBI" id="CHEBI:58349"/>
        <dbReference type="ChEBI" id="CHEBI:537519"/>
        <dbReference type="EC" id="1.2.1.11"/>
    </reaction>
</comment>
<dbReference type="Gene3D" id="3.30.530.20">
    <property type="match status" value="1"/>
</dbReference>
<keyword evidence="7" id="KW-0791">Threonine biosynthesis</keyword>
<gene>
    <name evidence="16" type="ORF">C2E20_6666</name>
</gene>
<dbReference type="UniPathway" id="UPA00050">
    <property type="reaction ID" value="UER00463"/>
</dbReference>
<dbReference type="CDD" id="cd02316">
    <property type="entry name" value="VcASADH2_like_N"/>
    <property type="match status" value="1"/>
</dbReference>
<dbReference type="UniPathway" id="UPA00051">
    <property type="reaction ID" value="UER00464"/>
</dbReference>
<dbReference type="STRING" id="554055.A0A2P6V791"/>
<evidence type="ECO:0000256" key="3">
    <source>
        <dbReference type="ARBA" id="ARBA00010584"/>
    </source>
</evidence>
<feature type="compositionally biased region" description="Basic and acidic residues" evidence="14">
    <location>
        <begin position="500"/>
        <end position="514"/>
    </location>
</feature>
<feature type="compositionally biased region" description="Low complexity" evidence="14">
    <location>
        <begin position="1205"/>
        <end position="1218"/>
    </location>
</feature>
<evidence type="ECO:0000256" key="1">
    <source>
        <dbReference type="ARBA" id="ARBA00005021"/>
    </source>
</evidence>
<evidence type="ECO:0000256" key="14">
    <source>
        <dbReference type="SAM" id="MobiDB-lite"/>
    </source>
</evidence>
<dbReference type="GO" id="GO:0050661">
    <property type="term" value="F:NADP binding"/>
    <property type="evidence" value="ECO:0007669"/>
    <property type="project" value="InterPro"/>
</dbReference>
<name>A0A2P6V791_9CHLO</name>
<keyword evidence="6" id="KW-0028">Amino-acid biosynthesis</keyword>
<dbReference type="GO" id="GO:0004073">
    <property type="term" value="F:aspartate-semialdehyde dehydrogenase activity"/>
    <property type="evidence" value="ECO:0007669"/>
    <property type="project" value="UniProtKB-EC"/>
</dbReference>
<dbReference type="SUPFAM" id="SSF51735">
    <property type="entry name" value="NAD(P)-binding Rossmann-fold domains"/>
    <property type="match status" value="1"/>
</dbReference>
<evidence type="ECO:0000313" key="16">
    <source>
        <dbReference type="EMBL" id="PSC69951.1"/>
    </source>
</evidence>
<comment type="pathway">
    <text evidence="2">Amino-acid biosynthesis; L-threonine biosynthesis; L-threonine from L-aspartate: step 2/5.</text>
</comment>
<dbReference type="InterPro" id="IPR000534">
    <property type="entry name" value="Semialdehyde_DH_NAD-bd"/>
</dbReference>
<evidence type="ECO:0000256" key="12">
    <source>
        <dbReference type="ARBA" id="ARBA00023167"/>
    </source>
</evidence>
<dbReference type="GO" id="GO:0008289">
    <property type="term" value="F:lipid binding"/>
    <property type="evidence" value="ECO:0007669"/>
    <property type="project" value="InterPro"/>
</dbReference>
<evidence type="ECO:0000256" key="2">
    <source>
        <dbReference type="ARBA" id="ARBA00005097"/>
    </source>
</evidence>
<feature type="region of interest" description="Disordered" evidence="14">
    <location>
        <begin position="1190"/>
        <end position="1221"/>
    </location>
</feature>
<feature type="compositionally biased region" description="Gly residues" evidence="14">
    <location>
        <begin position="626"/>
        <end position="638"/>
    </location>
</feature>
<comment type="subunit">
    <text evidence="4">Homodimer.</text>
</comment>
<comment type="caution">
    <text evidence="16">The sequence shown here is derived from an EMBL/GenBank/DDBJ whole genome shotgun (WGS) entry which is preliminary data.</text>
</comment>
<comment type="similarity">
    <text evidence="3">Belongs to the aspartate-semialdehyde dehydrogenase family.</text>
</comment>
<reference evidence="16 17" key="1">
    <citation type="journal article" date="2018" name="Plant J.">
        <title>Genome sequences of Chlorella sorokiniana UTEX 1602 and Micractinium conductrix SAG 241.80: implications to maltose excretion by a green alga.</title>
        <authorList>
            <person name="Arriola M.B."/>
            <person name="Velmurugan N."/>
            <person name="Zhang Y."/>
            <person name="Plunkett M.H."/>
            <person name="Hondzo H."/>
            <person name="Barney B.M."/>
        </authorList>
    </citation>
    <scope>NUCLEOTIDE SEQUENCE [LARGE SCALE GENOMIC DNA]</scope>
    <source>
        <strain evidence="16 17">SAG 241.80</strain>
    </source>
</reference>
<keyword evidence="9" id="KW-0220">Diaminopimelate biosynthesis</keyword>
<dbReference type="InterPro" id="IPR005986">
    <property type="entry name" value="Asp_semialdehyde_DH_beta"/>
</dbReference>
<dbReference type="GO" id="GO:0009086">
    <property type="term" value="P:methionine biosynthetic process"/>
    <property type="evidence" value="ECO:0007669"/>
    <property type="project" value="UniProtKB-KW"/>
</dbReference>
<evidence type="ECO:0000256" key="6">
    <source>
        <dbReference type="ARBA" id="ARBA00022605"/>
    </source>
</evidence>
<evidence type="ECO:0000256" key="8">
    <source>
        <dbReference type="ARBA" id="ARBA00022857"/>
    </source>
</evidence>
<feature type="compositionally biased region" description="Low complexity" evidence="14">
    <location>
        <begin position="806"/>
        <end position="815"/>
    </location>
</feature>
<dbReference type="GO" id="GO:0046983">
    <property type="term" value="F:protein dimerization activity"/>
    <property type="evidence" value="ECO:0007669"/>
    <property type="project" value="InterPro"/>
</dbReference>
<dbReference type="NCBIfam" id="TIGR01296">
    <property type="entry name" value="asd_B"/>
    <property type="match status" value="1"/>
</dbReference>
<evidence type="ECO:0000259" key="15">
    <source>
        <dbReference type="PROSITE" id="PS50848"/>
    </source>
</evidence>
<dbReference type="GO" id="GO:0009097">
    <property type="term" value="P:isoleucine biosynthetic process"/>
    <property type="evidence" value="ECO:0007669"/>
    <property type="project" value="InterPro"/>
</dbReference>
<dbReference type="Gene3D" id="3.40.50.720">
    <property type="entry name" value="NAD(P)-binding Rossmann-like Domain"/>
    <property type="match status" value="1"/>
</dbReference>
<dbReference type="Pfam" id="PF02774">
    <property type="entry name" value="Semialdhyde_dhC"/>
    <property type="match status" value="1"/>
</dbReference>
<feature type="compositionally biased region" description="Polar residues" evidence="14">
    <location>
        <begin position="555"/>
        <end position="565"/>
    </location>
</feature>
<evidence type="ECO:0000256" key="11">
    <source>
        <dbReference type="ARBA" id="ARBA00023154"/>
    </source>
</evidence>
<dbReference type="InterPro" id="IPR036291">
    <property type="entry name" value="NAD(P)-bd_dom_sf"/>
</dbReference>
<dbReference type="PROSITE" id="PS50848">
    <property type="entry name" value="START"/>
    <property type="match status" value="1"/>
</dbReference>
<dbReference type="InterPro" id="IPR002913">
    <property type="entry name" value="START_lipid-bd_dom"/>
</dbReference>
<evidence type="ECO:0000256" key="5">
    <source>
        <dbReference type="ARBA" id="ARBA00013120"/>
    </source>
</evidence>
<dbReference type="GO" id="GO:0009088">
    <property type="term" value="P:threonine biosynthetic process"/>
    <property type="evidence" value="ECO:0007669"/>
    <property type="project" value="UniProtKB-UniPathway"/>
</dbReference>
<sequence>MQSWSQAVLGSPLAQPCRVAPARSGRRSVQVFAKKTADGPKLAIAGITGAVGQEFLRVLHERDFPYSDIKMLASARSAGRKYTFEGVEYTVEELDEKSFNDCDIALFSAGGSISKKFAPIASAAGCTVVDNSSAFRMTEGVPLVIPEVNPQAMAGMKYGEGGIIANPNCSTIIALMAVTPLHRAAKVKRMVVSTYQAASGAGQAAMEELEQQTREALDGKPITMNIFPFQYAFNLFSHNSPMTDNGYNEEEMKLVKETRKIWGDSDVAITGTCIRVPVMRAHAESINLEFENDISEEEALKALEAFPGVSIINDRAANRFPTPLDASNMDNVYVGRVRHDISRDDNKGLDIFVCGDQIKKGAALNAVQGLAMTGAAGGPAGSRAASAAHPVPSIGRLACGGALAYYFFLLSRYMAARTADMIFDGIDGLADSPLEVAGLSLLAAAVISWSLDRHARAAALLSALHLRLLGVLLLHGAQQASGALDHLGAKAAAKARLLDGKHSDGKHSDGKHSDGSPGARRRLSLAPSSPGKDIASFRLPEASLAGVGPLKRRQQQASAGGQPQRWSMDAGAGGAGTQQRRHAVRTQPKPRTSLDFEPAPASPPRRVRHQRAHAANLAEHRAAPQLGGGSDGEQGGGAARPRQQHAGENRWQPRMQRIASGQELAVLAAGGGAGSARSSLDLGLAAQQPAAAAPPAAVAPASQPCDATLAALSNWLPSLALAWPPSPFSSVPPKAAAAGVDPSDPGAAPFSPSTAAAAVARHLAASGSAAAAWASSTVDTVLRPLIPGGTNARALDALLWRAPSTGDAGSDAAAGEPLHHASSAPLPGPSRRSSEHGSACSAADHRRQSLDGASTRHYTHGGLTADPNRKPALEALACAARLQSRSAHAASGSPPQPGHLSLASSGSFSLQVNHAGDSCLASLGLDGDCPSEIREHVTDEHLLQFAVVAGEAVAAAAAAELALPPAWAHAGCLLRAADAAHACGDEAWELVVSRSEGGLSYEVWRQPLRSGLHMYRTRARFEGVSPRDLRPFHLDDHARNLWDENVLEIRRVKPGSQPGRLHRHSEWALHSYLSRFPRPLAAREYQYARRVWHRPADGGCYVLCRGMPLPDAGDGARAVKVTDFASGAVIRAAPRSGGASSELVSLYFEDSGVRPGLAKMAVKGMWSYMQNYEGALRVFADARCSAAATHAGGGAAPARRRSLDAGPAGAPAAGAQPAGRRRRSLLARLAEEEAANSSGDDALHSTYAAMARRLRRGAAVRLGASGTAAQRSRWAGRLVVLAGIKMFHTMLTSRRFG</sequence>
<dbReference type="InterPro" id="IPR012280">
    <property type="entry name" value="Semialdhyde_DH_dimer_dom"/>
</dbReference>
<keyword evidence="11" id="KW-0457">Lysine biosynthesis</keyword>
<dbReference type="GO" id="GO:0019877">
    <property type="term" value="P:diaminopimelate biosynthetic process"/>
    <property type="evidence" value="ECO:0007669"/>
    <property type="project" value="UniProtKB-KW"/>
</dbReference>
<evidence type="ECO:0000256" key="9">
    <source>
        <dbReference type="ARBA" id="ARBA00022915"/>
    </source>
</evidence>
<dbReference type="NCBIfam" id="NF011456">
    <property type="entry name" value="PRK14874.1"/>
    <property type="match status" value="1"/>
</dbReference>
<dbReference type="InterPro" id="IPR012080">
    <property type="entry name" value="Asp_semialdehyde_DH"/>
</dbReference>
<dbReference type="SUPFAM" id="SSF55347">
    <property type="entry name" value="Glyceraldehyde-3-phosphate dehydrogenase-like, C-terminal domain"/>
    <property type="match status" value="1"/>
</dbReference>
<dbReference type="SMART" id="SM00859">
    <property type="entry name" value="Semialdhyde_dh"/>
    <property type="match status" value="1"/>
</dbReference>
<dbReference type="CDD" id="cd18131">
    <property type="entry name" value="ASADH_C_bac_euk_like"/>
    <property type="match status" value="1"/>
</dbReference>
<evidence type="ECO:0000256" key="4">
    <source>
        <dbReference type="ARBA" id="ARBA00011738"/>
    </source>
</evidence>
<dbReference type="Proteomes" id="UP000239649">
    <property type="component" value="Unassembled WGS sequence"/>
</dbReference>
<dbReference type="Pfam" id="PF01118">
    <property type="entry name" value="Semialdhyde_dh"/>
    <property type="match status" value="1"/>
</dbReference>
<comment type="pathway">
    <text evidence="1">Amino-acid biosynthesis; L-methionine biosynthesis via de novo pathway; L-homoserine from L-aspartate: step 2/3.</text>
</comment>
<keyword evidence="10" id="KW-0560">Oxidoreductase</keyword>
<dbReference type="GO" id="GO:0009089">
    <property type="term" value="P:lysine biosynthetic process via diaminopimelate"/>
    <property type="evidence" value="ECO:0007669"/>
    <property type="project" value="UniProtKB-UniPathway"/>
</dbReference>
<dbReference type="GO" id="GO:0051287">
    <property type="term" value="F:NAD binding"/>
    <property type="evidence" value="ECO:0007669"/>
    <property type="project" value="InterPro"/>
</dbReference>
<dbReference type="HAMAP" id="MF_02121">
    <property type="entry name" value="ASADH"/>
    <property type="match status" value="1"/>
</dbReference>
<feature type="region of interest" description="Disordered" evidence="14">
    <location>
        <begin position="806"/>
        <end position="868"/>
    </location>
</feature>
<feature type="domain" description="START" evidence="15">
    <location>
        <begin position="985"/>
        <end position="1163"/>
    </location>
</feature>
<dbReference type="EC" id="1.2.1.11" evidence="5"/>